<gene>
    <name evidence="2" type="ORF">PAXRUDRAFT_150079</name>
</gene>
<feature type="compositionally biased region" description="Polar residues" evidence="1">
    <location>
        <begin position="42"/>
        <end position="59"/>
    </location>
</feature>
<dbReference type="STRING" id="930991.A0A0D0DJB1"/>
<dbReference type="EMBL" id="KN825418">
    <property type="protein sequence ID" value="KIK91178.1"/>
    <property type="molecule type" value="Genomic_DNA"/>
</dbReference>
<dbReference type="InParanoid" id="A0A0D0DJB1"/>
<dbReference type="OrthoDB" id="3052721at2759"/>
<reference evidence="3" key="2">
    <citation type="submission" date="2015-01" db="EMBL/GenBank/DDBJ databases">
        <title>Evolutionary Origins and Diversification of the Mycorrhizal Mutualists.</title>
        <authorList>
            <consortium name="DOE Joint Genome Institute"/>
            <consortium name="Mycorrhizal Genomics Consortium"/>
            <person name="Kohler A."/>
            <person name="Kuo A."/>
            <person name="Nagy L.G."/>
            <person name="Floudas D."/>
            <person name="Copeland A."/>
            <person name="Barry K.W."/>
            <person name="Cichocki N."/>
            <person name="Veneault-Fourrey C."/>
            <person name="LaButti K."/>
            <person name="Lindquist E.A."/>
            <person name="Lipzen A."/>
            <person name="Lundell T."/>
            <person name="Morin E."/>
            <person name="Murat C."/>
            <person name="Riley R."/>
            <person name="Ohm R."/>
            <person name="Sun H."/>
            <person name="Tunlid A."/>
            <person name="Henrissat B."/>
            <person name="Grigoriev I.V."/>
            <person name="Hibbett D.S."/>
            <person name="Martin F."/>
        </authorList>
    </citation>
    <scope>NUCLEOTIDE SEQUENCE [LARGE SCALE GENOMIC DNA]</scope>
    <source>
        <strain evidence="3">Ve08.2h10</strain>
    </source>
</reference>
<dbReference type="HOGENOM" id="CLU_934157_0_0_1"/>
<evidence type="ECO:0000313" key="3">
    <source>
        <dbReference type="Proteomes" id="UP000054538"/>
    </source>
</evidence>
<keyword evidence="3" id="KW-1185">Reference proteome</keyword>
<organism evidence="2 3">
    <name type="scientific">Paxillus rubicundulus Ve08.2h10</name>
    <dbReference type="NCBI Taxonomy" id="930991"/>
    <lineage>
        <taxon>Eukaryota</taxon>
        <taxon>Fungi</taxon>
        <taxon>Dikarya</taxon>
        <taxon>Basidiomycota</taxon>
        <taxon>Agaricomycotina</taxon>
        <taxon>Agaricomycetes</taxon>
        <taxon>Agaricomycetidae</taxon>
        <taxon>Boletales</taxon>
        <taxon>Paxilineae</taxon>
        <taxon>Paxillaceae</taxon>
        <taxon>Paxillus</taxon>
    </lineage>
</organism>
<sequence length="298" mass="34348">MQSRYTKRDRWKPSKKCSAAQRAISIGLTTARITSEKENHSPAVQTRSAHQTLQTVIENQNTKVSKYERRYRNERRCHKCATSLAASRTVKVSQRGAVKALSLAGAVFRHKDDKKGQQDSLQFFLEANLRYFCPWPDTSNIRYQSNCDAACEWLVHREMYITYLELVMDKKETRTHTNIEHNVYDTFHCDKTTQEMICLAIWGQCISHPYLCNVRSSGDNILDLGPLHSRLVSHVKNLLTNPDLVLGPEATLSSATLNRTPFECPEVIYVIQSLVQDKTHFPHIRPLFAAYLEVHWRL</sequence>
<feature type="region of interest" description="Disordered" evidence="1">
    <location>
        <begin position="35"/>
        <end position="59"/>
    </location>
</feature>
<name>A0A0D0DJB1_9AGAM</name>
<evidence type="ECO:0000313" key="2">
    <source>
        <dbReference type="EMBL" id="KIK91178.1"/>
    </source>
</evidence>
<proteinExistence type="predicted"/>
<reference evidence="2 3" key="1">
    <citation type="submission" date="2014-04" db="EMBL/GenBank/DDBJ databases">
        <authorList>
            <consortium name="DOE Joint Genome Institute"/>
            <person name="Kuo A."/>
            <person name="Kohler A."/>
            <person name="Jargeat P."/>
            <person name="Nagy L.G."/>
            <person name="Floudas D."/>
            <person name="Copeland A."/>
            <person name="Barry K.W."/>
            <person name="Cichocki N."/>
            <person name="Veneault-Fourrey C."/>
            <person name="LaButti K."/>
            <person name="Lindquist E.A."/>
            <person name="Lipzen A."/>
            <person name="Lundell T."/>
            <person name="Morin E."/>
            <person name="Murat C."/>
            <person name="Sun H."/>
            <person name="Tunlid A."/>
            <person name="Henrissat B."/>
            <person name="Grigoriev I.V."/>
            <person name="Hibbett D.S."/>
            <person name="Martin F."/>
            <person name="Nordberg H.P."/>
            <person name="Cantor M.N."/>
            <person name="Hua S.X."/>
        </authorList>
    </citation>
    <scope>NUCLEOTIDE SEQUENCE [LARGE SCALE GENOMIC DNA]</scope>
    <source>
        <strain evidence="2 3">Ve08.2h10</strain>
    </source>
</reference>
<dbReference type="AlphaFoldDB" id="A0A0D0DJB1"/>
<evidence type="ECO:0000256" key="1">
    <source>
        <dbReference type="SAM" id="MobiDB-lite"/>
    </source>
</evidence>
<protein>
    <submittedName>
        <fullName evidence="2">Uncharacterized protein</fullName>
    </submittedName>
</protein>
<dbReference type="Proteomes" id="UP000054538">
    <property type="component" value="Unassembled WGS sequence"/>
</dbReference>
<accession>A0A0D0DJB1</accession>